<accession>A0ABV0UC97</accession>
<comment type="caution">
    <text evidence="1">The sequence shown here is derived from an EMBL/GenBank/DDBJ whole genome shotgun (WGS) entry which is preliminary data.</text>
</comment>
<gene>
    <name evidence="1" type="ORF">ILYODFUR_028556</name>
</gene>
<name>A0ABV0UC97_9TELE</name>
<dbReference type="Proteomes" id="UP001482620">
    <property type="component" value="Unassembled WGS sequence"/>
</dbReference>
<keyword evidence="2" id="KW-1185">Reference proteome</keyword>
<evidence type="ECO:0000313" key="2">
    <source>
        <dbReference type="Proteomes" id="UP001482620"/>
    </source>
</evidence>
<dbReference type="EMBL" id="JAHRIQ010061847">
    <property type="protein sequence ID" value="MEQ2241753.1"/>
    <property type="molecule type" value="Genomic_DNA"/>
</dbReference>
<reference evidence="1 2" key="1">
    <citation type="submission" date="2021-06" db="EMBL/GenBank/DDBJ databases">
        <authorList>
            <person name="Palmer J.M."/>
        </authorList>
    </citation>
    <scope>NUCLEOTIDE SEQUENCE [LARGE SCALE GENOMIC DNA]</scope>
    <source>
        <strain evidence="2">if_2019</strain>
        <tissue evidence="1">Muscle</tissue>
    </source>
</reference>
<evidence type="ECO:0000313" key="1">
    <source>
        <dbReference type="EMBL" id="MEQ2241753.1"/>
    </source>
</evidence>
<organism evidence="1 2">
    <name type="scientific">Ilyodon furcidens</name>
    <name type="common">goldbreast splitfin</name>
    <dbReference type="NCBI Taxonomy" id="33524"/>
    <lineage>
        <taxon>Eukaryota</taxon>
        <taxon>Metazoa</taxon>
        <taxon>Chordata</taxon>
        <taxon>Craniata</taxon>
        <taxon>Vertebrata</taxon>
        <taxon>Euteleostomi</taxon>
        <taxon>Actinopterygii</taxon>
        <taxon>Neopterygii</taxon>
        <taxon>Teleostei</taxon>
        <taxon>Neoteleostei</taxon>
        <taxon>Acanthomorphata</taxon>
        <taxon>Ovalentaria</taxon>
        <taxon>Atherinomorphae</taxon>
        <taxon>Cyprinodontiformes</taxon>
        <taxon>Goodeidae</taxon>
        <taxon>Ilyodon</taxon>
    </lineage>
</organism>
<protein>
    <submittedName>
        <fullName evidence="1">Uncharacterized protein</fullName>
    </submittedName>
</protein>
<feature type="non-terminal residue" evidence="1">
    <location>
        <position position="1"/>
    </location>
</feature>
<proteinExistence type="predicted"/>
<sequence length="109" mass="11929">ERIQPNTRVQIFIKQKLCITERTSAGGCCWLLLTTHLSLISPVKPLRNIRSCRTIILHLMTDICWLPGGQGPWNNIGNPSGPPNVLSPALNDLTLRNSSSSSSLSSKPP</sequence>